<proteinExistence type="predicted"/>
<dbReference type="EMBL" id="VJMZ01000001">
    <property type="protein sequence ID" value="TRM12861.1"/>
    <property type="molecule type" value="Genomic_DNA"/>
</dbReference>
<protein>
    <submittedName>
        <fullName evidence="3">Uncharacterized protein</fullName>
    </submittedName>
</protein>
<organism evidence="3 4">
    <name type="scientific">Lentibacillus cibarius</name>
    <dbReference type="NCBI Taxonomy" id="2583219"/>
    <lineage>
        <taxon>Bacteria</taxon>
        <taxon>Bacillati</taxon>
        <taxon>Bacillota</taxon>
        <taxon>Bacilli</taxon>
        <taxon>Bacillales</taxon>
        <taxon>Bacillaceae</taxon>
        <taxon>Lentibacillus</taxon>
    </lineage>
</organism>
<dbReference type="RefSeq" id="WP_142791777.1">
    <property type="nucleotide sequence ID" value="NZ_VJMZ01000001.1"/>
</dbReference>
<gene>
    <name evidence="3" type="ORF">FH966_14750</name>
    <name evidence="1" type="ORF">FH966_16565</name>
    <name evidence="2" type="ORF">FH966_16710</name>
</gene>
<dbReference type="Proteomes" id="UP000319280">
    <property type="component" value="Unassembled WGS sequence"/>
</dbReference>
<dbReference type="AlphaFoldDB" id="A0A549YLT8"/>
<accession>A0A549YLT8</accession>
<comment type="caution">
    <text evidence="3">The sequence shown here is derived from an EMBL/GenBank/DDBJ whole genome shotgun (WGS) entry which is preliminary data.</text>
</comment>
<evidence type="ECO:0000313" key="1">
    <source>
        <dbReference type="EMBL" id="TRM08787.1"/>
    </source>
</evidence>
<evidence type="ECO:0000313" key="3">
    <source>
        <dbReference type="EMBL" id="TRM12861.1"/>
    </source>
</evidence>
<name>A0A549YLT8_9BACI</name>
<sequence>MEDVKLYGLIYELKGIVSSLVDIAEIEPEYDNPVTEKIEVKTREIIDHIEGKKTIETRTIQPIQRN</sequence>
<dbReference type="EMBL" id="VJMZ01000003">
    <property type="protein sequence ID" value="TRM08815.1"/>
    <property type="molecule type" value="Genomic_DNA"/>
</dbReference>
<reference evidence="3 4" key="1">
    <citation type="submission" date="2019-07" db="EMBL/GenBank/DDBJ databases">
        <title>Genomic analysis of Lentibacillus sp. NKC851-2.</title>
        <authorList>
            <person name="Oh Y.J."/>
        </authorList>
    </citation>
    <scope>NUCLEOTIDE SEQUENCE [LARGE SCALE GENOMIC DNA]</scope>
    <source>
        <strain evidence="3 4">NKC851-2</strain>
    </source>
</reference>
<evidence type="ECO:0000313" key="4">
    <source>
        <dbReference type="Proteomes" id="UP000319280"/>
    </source>
</evidence>
<dbReference type="EMBL" id="VJMZ01000003">
    <property type="protein sequence ID" value="TRM08787.1"/>
    <property type="molecule type" value="Genomic_DNA"/>
</dbReference>
<evidence type="ECO:0000313" key="2">
    <source>
        <dbReference type="EMBL" id="TRM08815.1"/>
    </source>
</evidence>
<keyword evidence="4" id="KW-1185">Reference proteome</keyword>